<evidence type="ECO:0000313" key="4">
    <source>
        <dbReference type="Proteomes" id="UP000093482"/>
    </source>
</evidence>
<evidence type="ECO:0000256" key="2">
    <source>
        <dbReference type="ARBA" id="ARBA00023121"/>
    </source>
</evidence>
<dbReference type="InterPro" id="IPR050270">
    <property type="entry name" value="DegV_domain_contain"/>
</dbReference>
<comment type="function">
    <text evidence="1">May bind long-chain fatty acids, such as palmitate, and may play a role in lipid transport or fatty acid metabolism.</text>
</comment>
<dbReference type="SUPFAM" id="SSF82549">
    <property type="entry name" value="DAK1/DegV-like"/>
    <property type="match status" value="1"/>
</dbReference>
<dbReference type="GO" id="GO:0008289">
    <property type="term" value="F:lipid binding"/>
    <property type="evidence" value="ECO:0007669"/>
    <property type="project" value="UniProtKB-KW"/>
</dbReference>
<keyword evidence="4" id="KW-1185">Reference proteome</keyword>
<dbReference type="Gene3D" id="3.30.1180.10">
    <property type="match status" value="1"/>
</dbReference>
<gene>
    <name evidence="3" type="ORF">A6K76_01365</name>
</gene>
<dbReference type="EMBL" id="MATO01000034">
    <property type="protein sequence ID" value="OCS90728.1"/>
    <property type="molecule type" value="Genomic_DNA"/>
</dbReference>
<dbReference type="PROSITE" id="PS51482">
    <property type="entry name" value="DEGV"/>
    <property type="match status" value="1"/>
</dbReference>
<accession>A0A1C0YU76</accession>
<proteinExistence type="predicted"/>
<evidence type="ECO:0000313" key="3">
    <source>
        <dbReference type="EMBL" id="OCS90728.1"/>
    </source>
</evidence>
<evidence type="ECO:0000256" key="1">
    <source>
        <dbReference type="ARBA" id="ARBA00003238"/>
    </source>
</evidence>
<dbReference type="RefSeq" id="WP_066464084.1">
    <property type="nucleotide sequence ID" value="NZ_MATO01000034.1"/>
</dbReference>
<dbReference type="InterPro" id="IPR043168">
    <property type="entry name" value="DegV_C"/>
</dbReference>
<dbReference type="Gene3D" id="3.40.50.10440">
    <property type="entry name" value="Dihydroxyacetone kinase, domain 1"/>
    <property type="match status" value="1"/>
</dbReference>
<dbReference type="PANTHER" id="PTHR33434:SF3">
    <property type="entry name" value="DEGV DOMAIN-CONTAINING PROTEIN YITS"/>
    <property type="match status" value="1"/>
</dbReference>
<dbReference type="Proteomes" id="UP000093482">
    <property type="component" value="Unassembled WGS sequence"/>
</dbReference>
<dbReference type="PANTHER" id="PTHR33434">
    <property type="entry name" value="DEGV DOMAIN-CONTAINING PROTEIN DR_1986-RELATED"/>
    <property type="match status" value="1"/>
</dbReference>
<name>A0A1C0YU76_9BACL</name>
<dbReference type="InterPro" id="IPR003797">
    <property type="entry name" value="DegV"/>
</dbReference>
<dbReference type="NCBIfam" id="TIGR00762">
    <property type="entry name" value="DegV"/>
    <property type="match status" value="1"/>
</dbReference>
<dbReference type="Gene3D" id="2.20.28.50">
    <property type="entry name" value="degv family protein"/>
    <property type="match status" value="1"/>
</dbReference>
<dbReference type="AlphaFoldDB" id="A0A1C0YU76"/>
<organism evidence="3 4">
    <name type="scientific">Caryophanon latum</name>
    <dbReference type="NCBI Taxonomy" id="33977"/>
    <lineage>
        <taxon>Bacteria</taxon>
        <taxon>Bacillati</taxon>
        <taxon>Bacillota</taxon>
        <taxon>Bacilli</taxon>
        <taxon>Bacillales</taxon>
        <taxon>Caryophanaceae</taxon>
        <taxon>Caryophanon</taxon>
    </lineage>
</organism>
<keyword evidence="2" id="KW-0446">Lipid-binding</keyword>
<comment type="caution">
    <text evidence="3">The sequence shown here is derived from an EMBL/GenBank/DDBJ whole genome shotgun (WGS) entry which is preliminary data.</text>
</comment>
<sequence>MRILTDSACDLPLAYLQQHEVTFFSLRVELDGHDYADITDIQAPSIYEALRLGKEPKTSQVSPDAFYETFEQMAKNGEEGVYIAFSSALSGTYATAVMMYEQVKESYPQFILHIIDSKSASLGQGLVVQEAVRVKESGATLDELVAHITAFAPRVEHIFVVDDLQHLARGGRISKSTAFVGGLLNIKPILEISKEGKIESLDKARGQKRAIKQMIAYMKERGVNLQQQMIGLLHCADDALLQELKQAIEAEFQPKGFVESNVGAVISSHVGLGTFAVFFQS</sequence>
<dbReference type="Pfam" id="PF02645">
    <property type="entry name" value="DegV"/>
    <property type="match status" value="1"/>
</dbReference>
<protein>
    <submittedName>
        <fullName evidence="3">Fatty acid-binding protein DegV</fullName>
    </submittedName>
</protein>
<reference evidence="3 4" key="1">
    <citation type="submission" date="2016-07" db="EMBL/GenBank/DDBJ databases">
        <title>Caryophanon latum genome sequencing.</title>
        <authorList>
            <person name="Verma A."/>
            <person name="Pal Y."/>
            <person name="Krishnamurthi S."/>
        </authorList>
    </citation>
    <scope>NUCLEOTIDE SEQUENCE [LARGE SCALE GENOMIC DNA]</scope>
    <source>
        <strain evidence="3 4">DSM 14151</strain>
    </source>
</reference>